<dbReference type="EMBL" id="PZQS01000003">
    <property type="protein sequence ID" value="PVD33296.1"/>
    <property type="molecule type" value="Genomic_DNA"/>
</dbReference>
<proteinExistence type="predicted"/>
<dbReference type="InterPro" id="IPR006586">
    <property type="entry name" value="ADAM_Cys-rich"/>
</dbReference>
<dbReference type="Proteomes" id="UP000245119">
    <property type="component" value="Linkage Group LG3"/>
</dbReference>
<protein>
    <recommendedName>
        <fullName evidence="6">ADAM cysteine-rich domain-containing protein</fullName>
    </recommendedName>
</protein>
<dbReference type="OrthoDB" id="6134861at2759"/>
<keyword evidence="2" id="KW-0378">Hydrolase</keyword>
<organism evidence="7 8">
    <name type="scientific">Pomacea canaliculata</name>
    <name type="common">Golden apple snail</name>
    <dbReference type="NCBI Taxonomy" id="400727"/>
    <lineage>
        <taxon>Eukaryota</taxon>
        <taxon>Metazoa</taxon>
        <taxon>Spiralia</taxon>
        <taxon>Lophotrochozoa</taxon>
        <taxon>Mollusca</taxon>
        <taxon>Gastropoda</taxon>
        <taxon>Caenogastropoda</taxon>
        <taxon>Architaenioglossa</taxon>
        <taxon>Ampullarioidea</taxon>
        <taxon>Ampullariidae</taxon>
        <taxon>Pomacea</taxon>
    </lineage>
</organism>
<comment type="caution">
    <text evidence="7">The sequence shown here is derived from an EMBL/GenBank/DDBJ whole genome shotgun (WGS) entry which is preliminary data.</text>
</comment>
<evidence type="ECO:0000256" key="1">
    <source>
        <dbReference type="ARBA" id="ARBA00022723"/>
    </source>
</evidence>
<keyword evidence="5" id="KW-0325">Glycoprotein</keyword>
<evidence type="ECO:0000256" key="5">
    <source>
        <dbReference type="ARBA" id="ARBA00023180"/>
    </source>
</evidence>
<keyword evidence="8" id="KW-1185">Reference proteome</keyword>
<dbReference type="SMART" id="SM00608">
    <property type="entry name" value="ACR"/>
    <property type="match status" value="1"/>
</dbReference>
<keyword evidence="4" id="KW-1015">Disulfide bond</keyword>
<evidence type="ECO:0000256" key="2">
    <source>
        <dbReference type="ARBA" id="ARBA00022801"/>
    </source>
</evidence>
<dbReference type="AlphaFoldDB" id="A0A2T7PIP0"/>
<dbReference type="GO" id="GO:0046872">
    <property type="term" value="F:metal ion binding"/>
    <property type="evidence" value="ECO:0007669"/>
    <property type="project" value="UniProtKB-KW"/>
</dbReference>
<evidence type="ECO:0000256" key="3">
    <source>
        <dbReference type="ARBA" id="ARBA00022833"/>
    </source>
</evidence>
<dbReference type="InterPro" id="IPR041645">
    <property type="entry name" value="ADAMTS_CR_2"/>
</dbReference>
<dbReference type="Gene3D" id="3.40.1620.60">
    <property type="match status" value="1"/>
</dbReference>
<evidence type="ECO:0000313" key="7">
    <source>
        <dbReference type="EMBL" id="PVD33296.1"/>
    </source>
</evidence>
<feature type="domain" description="ADAM cysteine-rich" evidence="6">
    <location>
        <begin position="116"/>
        <end position="194"/>
    </location>
</feature>
<keyword evidence="3" id="KW-0862">Zinc</keyword>
<evidence type="ECO:0000256" key="4">
    <source>
        <dbReference type="ARBA" id="ARBA00023157"/>
    </source>
</evidence>
<dbReference type="GO" id="GO:0016787">
    <property type="term" value="F:hydrolase activity"/>
    <property type="evidence" value="ECO:0007669"/>
    <property type="project" value="UniProtKB-KW"/>
</dbReference>
<sequence length="330" mass="35235">MKRDSDGGVARHVTWSSLVTSVLSTPVLPVVPFIQGHGQSLLVAGDVHVACSRGDVHVACNKSDAHVACSRGDVHVACNKSDAHVACSRGDVHVACSRRGQQCLYNNLTSSNIPDVSGQQPGQVYDHDAQCRQTYGPSSVMCRGIEFYNKSADICTTMFCNDGTTGNRCAAAIAARGTSCGNKKWCVNGQCVYDIQAPSLDGNCKVLPQNCGRSTAPAATTLARTHAQSNTRAFTDPHIHVSTKDSYTNSQSRESHTAADGGHFYLQITAPLETNQAWCSTTRPAHKWFPVTLVTATKMSSSAGVADRVPTTTLACKTQMAACLFLRLLE</sequence>
<dbReference type="Pfam" id="PF17771">
    <property type="entry name" value="ADAMTS_CR_2"/>
    <property type="match status" value="1"/>
</dbReference>
<evidence type="ECO:0000259" key="6">
    <source>
        <dbReference type="SMART" id="SM00608"/>
    </source>
</evidence>
<keyword evidence="1" id="KW-0479">Metal-binding</keyword>
<evidence type="ECO:0000313" key="8">
    <source>
        <dbReference type="Proteomes" id="UP000245119"/>
    </source>
</evidence>
<gene>
    <name evidence="7" type="ORF">C0Q70_04549</name>
</gene>
<reference evidence="7 8" key="1">
    <citation type="submission" date="2018-04" db="EMBL/GenBank/DDBJ databases">
        <title>The genome of golden apple snail Pomacea canaliculata provides insight into stress tolerance and invasive adaptation.</title>
        <authorList>
            <person name="Liu C."/>
            <person name="Liu B."/>
            <person name="Ren Y."/>
            <person name="Zhang Y."/>
            <person name="Wang H."/>
            <person name="Li S."/>
            <person name="Jiang F."/>
            <person name="Yin L."/>
            <person name="Zhang G."/>
            <person name="Qian W."/>
            <person name="Fan W."/>
        </authorList>
    </citation>
    <scope>NUCLEOTIDE SEQUENCE [LARGE SCALE GENOMIC DNA]</scope>
    <source>
        <strain evidence="7">SZHN2017</strain>
        <tissue evidence="7">Muscle</tissue>
    </source>
</reference>
<name>A0A2T7PIP0_POMCA</name>
<accession>A0A2T7PIP0</accession>